<dbReference type="Gene3D" id="1.20.140.100">
    <property type="entry name" value="Dynein heavy chain, N-terminal domain 2"/>
    <property type="match status" value="1"/>
</dbReference>
<dbReference type="GO" id="GO:0045505">
    <property type="term" value="F:dynein intermediate chain binding"/>
    <property type="evidence" value="ECO:0007669"/>
    <property type="project" value="InterPro"/>
</dbReference>
<sequence length="165" mass="19460">LIGKDVIDDENLRLSKLLKTEILQLTEKITDVASLASNEASLETMLNKIIERWRSLDFRLLPHLGKDTYIITGFEEILQQLEESQLTMSTIKSSRYISPIRQLVDEWDKRLGLLSKTIDEWITCQRRWLYLEQIFSTPDIQLTAETKIFSQIDKTWKELMRKTEQ</sequence>
<reference evidence="2" key="1">
    <citation type="submission" date="2021-02" db="EMBL/GenBank/DDBJ databases">
        <authorList>
            <person name="Nowell W R."/>
        </authorList>
    </citation>
    <scope>NUCLEOTIDE SEQUENCE</scope>
</reference>
<evidence type="ECO:0000259" key="1">
    <source>
        <dbReference type="Pfam" id="PF08393"/>
    </source>
</evidence>
<accession>A0A822B5C0</accession>
<dbReference type="InterPro" id="IPR026983">
    <property type="entry name" value="DHC"/>
</dbReference>
<dbReference type="GO" id="GO:0007018">
    <property type="term" value="P:microtubule-based movement"/>
    <property type="evidence" value="ECO:0007669"/>
    <property type="project" value="InterPro"/>
</dbReference>
<dbReference type="InterPro" id="IPR013602">
    <property type="entry name" value="Dynein_heavy_linker"/>
</dbReference>
<dbReference type="Proteomes" id="UP000663848">
    <property type="component" value="Unassembled WGS sequence"/>
</dbReference>
<dbReference type="GO" id="GO:0051959">
    <property type="term" value="F:dynein light intermediate chain binding"/>
    <property type="evidence" value="ECO:0007669"/>
    <property type="project" value="InterPro"/>
</dbReference>
<name>A0A822B5C0_9BILA</name>
<evidence type="ECO:0000313" key="2">
    <source>
        <dbReference type="EMBL" id="CAF5011144.1"/>
    </source>
</evidence>
<feature type="non-terminal residue" evidence="2">
    <location>
        <position position="165"/>
    </location>
</feature>
<evidence type="ECO:0000313" key="3">
    <source>
        <dbReference type="Proteomes" id="UP000663848"/>
    </source>
</evidence>
<dbReference type="PANTHER" id="PTHR45703:SF36">
    <property type="entry name" value="DYNEIN HEAVY CHAIN, CYTOPLASMIC"/>
    <property type="match status" value="1"/>
</dbReference>
<gene>
    <name evidence="2" type="ORF">QYT958_LOCUS39075</name>
</gene>
<protein>
    <recommendedName>
        <fullName evidence="1">Dynein heavy chain linker domain-containing protein</fullName>
    </recommendedName>
</protein>
<proteinExistence type="predicted"/>
<comment type="caution">
    <text evidence="2">The sequence shown here is derived from an EMBL/GenBank/DDBJ whole genome shotgun (WGS) entry which is preliminary data.</text>
</comment>
<dbReference type="EMBL" id="CAJOBR010035585">
    <property type="protein sequence ID" value="CAF5011144.1"/>
    <property type="molecule type" value="Genomic_DNA"/>
</dbReference>
<dbReference type="GO" id="GO:0030286">
    <property type="term" value="C:dynein complex"/>
    <property type="evidence" value="ECO:0007669"/>
    <property type="project" value="InterPro"/>
</dbReference>
<feature type="domain" description="Dynein heavy chain linker" evidence="1">
    <location>
        <begin position="7"/>
        <end position="164"/>
    </location>
</feature>
<dbReference type="Pfam" id="PF08393">
    <property type="entry name" value="DHC_N2"/>
    <property type="match status" value="1"/>
</dbReference>
<feature type="non-terminal residue" evidence="2">
    <location>
        <position position="1"/>
    </location>
</feature>
<organism evidence="2 3">
    <name type="scientific">Rotaria socialis</name>
    <dbReference type="NCBI Taxonomy" id="392032"/>
    <lineage>
        <taxon>Eukaryota</taxon>
        <taxon>Metazoa</taxon>
        <taxon>Spiralia</taxon>
        <taxon>Gnathifera</taxon>
        <taxon>Rotifera</taxon>
        <taxon>Eurotatoria</taxon>
        <taxon>Bdelloidea</taxon>
        <taxon>Philodinida</taxon>
        <taxon>Philodinidae</taxon>
        <taxon>Rotaria</taxon>
    </lineage>
</organism>
<dbReference type="InterPro" id="IPR042222">
    <property type="entry name" value="Dynein_2_N"/>
</dbReference>
<dbReference type="AlphaFoldDB" id="A0A822B5C0"/>
<dbReference type="Gene3D" id="1.10.287.2620">
    <property type="match status" value="1"/>
</dbReference>
<dbReference type="PANTHER" id="PTHR45703">
    <property type="entry name" value="DYNEIN HEAVY CHAIN"/>
    <property type="match status" value="1"/>
</dbReference>